<name>A0A1X0NQ91_9TRYP</name>
<accession>A0A1X0NQ91</accession>
<feature type="transmembrane region" description="Helical" evidence="1">
    <location>
        <begin position="76"/>
        <end position="96"/>
    </location>
</feature>
<gene>
    <name evidence="2" type="ORF">TM35_000251600</name>
</gene>
<feature type="transmembrane region" description="Helical" evidence="1">
    <location>
        <begin position="116"/>
        <end position="135"/>
    </location>
</feature>
<keyword evidence="1" id="KW-0812">Transmembrane</keyword>
<dbReference type="EMBL" id="NBCO01000025">
    <property type="protein sequence ID" value="ORC86864.1"/>
    <property type="molecule type" value="Genomic_DNA"/>
</dbReference>
<keyword evidence="1" id="KW-1133">Transmembrane helix</keyword>
<comment type="caution">
    <text evidence="2">The sequence shown here is derived from an EMBL/GenBank/DDBJ whole genome shotgun (WGS) entry which is preliminary data.</text>
</comment>
<sequence>MALEPGAPYPPQFFFFCQHHGVGGWTSEVNHGAPLAMRAVQSRRPVCAFHPFRKAKHTSHIVLVGRAAGSQQTKNTYEAICSFCTCFSFSAFPMDFLFTPHMAAVAERLNTTIAEFAFIIGEGLTLMFFLSMAWVTK</sequence>
<protein>
    <submittedName>
        <fullName evidence="2">Uncharacterized protein</fullName>
    </submittedName>
</protein>
<dbReference type="RefSeq" id="XP_028880930.1">
    <property type="nucleotide sequence ID" value="XM_029027751.1"/>
</dbReference>
<dbReference type="GeneID" id="39987531"/>
<dbReference type="AlphaFoldDB" id="A0A1X0NQ91"/>
<evidence type="ECO:0000256" key="1">
    <source>
        <dbReference type="SAM" id="Phobius"/>
    </source>
</evidence>
<dbReference type="VEuPathDB" id="TriTrypDB:TM35_000251600"/>
<organism evidence="2 3">
    <name type="scientific">Trypanosoma theileri</name>
    <dbReference type="NCBI Taxonomy" id="67003"/>
    <lineage>
        <taxon>Eukaryota</taxon>
        <taxon>Discoba</taxon>
        <taxon>Euglenozoa</taxon>
        <taxon>Kinetoplastea</taxon>
        <taxon>Metakinetoplastina</taxon>
        <taxon>Trypanosomatida</taxon>
        <taxon>Trypanosomatidae</taxon>
        <taxon>Trypanosoma</taxon>
    </lineage>
</organism>
<evidence type="ECO:0000313" key="3">
    <source>
        <dbReference type="Proteomes" id="UP000192257"/>
    </source>
</evidence>
<proteinExistence type="predicted"/>
<evidence type="ECO:0000313" key="2">
    <source>
        <dbReference type="EMBL" id="ORC86864.1"/>
    </source>
</evidence>
<keyword evidence="3" id="KW-1185">Reference proteome</keyword>
<keyword evidence="1" id="KW-0472">Membrane</keyword>
<dbReference type="Proteomes" id="UP000192257">
    <property type="component" value="Unassembled WGS sequence"/>
</dbReference>
<reference evidence="2 3" key="1">
    <citation type="submission" date="2017-03" db="EMBL/GenBank/DDBJ databases">
        <title>An alternative strategy for trypanosome survival in the mammalian bloodstream revealed through genome and transcriptome analysis of the ubiquitous bovine parasite Trypanosoma (Megatrypanum) theileri.</title>
        <authorList>
            <person name="Kelly S."/>
            <person name="Ivens A."/>
            <person name="Mott A."/>
            <person name="O'Neill E."/>
            <person name="Emms D."/>
            <person name="Macleod O."/>
            <person name="Voorheis P."/>
            <person name="Matthews J."/>
            <person name="Matthews K."/>
            <person name="Carrington M."/>
        </authorList>
    </citation>
    <scope>NUCLEOTIDE SEQUENCE [LARGE SCALE GENOMIC DNA]</scope>
    <source>
        <strain evidence="2">Edinburgh</strain>
    </source>
</reference>